<proteinExistence type="predicted"/>
<keyword evidence="2" id="KW-1185">Reference proteome</keyword>
<sequence>MSTHTERPDSAQVASVLADGTLATVTATRRPRGGRAEVKCSAPSAPALAARMGQVARLARHTEARYDSRDQVVISIDRAPGPQERDWELAVVLADRMVRGLVPAREGLVANGWSGDWERGRVEGHDLRGHDLRGAPRGTLLGGEGSLHHLGALSGQPDVAASVSSARAWFPLHSGGINDALCWVEVSVYPLAPLAGSDDEDAVAAPGLDGARQAAVRQVLAGARHFDGQAAARWRTTVRFGADSFHGNSYELALVLADRIARGREFIPRGRIIASGCSGAWHAGQVEPVEGLAPKCALIEREAQAGDRVLLPRAWEAGLPPGLREALRRKGASLACVERIGII</sequence>
<evidence type="ECO:0000313" key="2">
    <source>
        <dbReference type="Proteomes" id="UP001596050"/>
    </source>
</evidence>
<protein>
    <submittedName>
        <fullName evidence="1">Uncharacterized protein</fullName>
    </submittedName>
</protein>
<dbReference type="EMBL" id="JBHSMU010000004">
    <property type="protein sequence ID" value="MFC5458816.1"/>
    <property type="molecule type" value="Genomic_DNA"/>
</dbReference>
<dbReference type="Proteomes" id="UP001596050">
    <property type="component" value="Unassembled WGS sequence"/>
</dbReference>
<name>A0ABW0L0I3_9BURK</name>
<reference evidence="2" key="1">
    <citation type="journal article" date="2019" name="Int. J. Syst. Evol. Microbiol.">
        <title>The Global Catalogue of Microorganisms (GCM) 10K type strain sequencing project: providing services to taxonomists for standard genome sequencing and annotation.</title>
        <authorList>
            <consortium name="The Broad Institute Genomics Platform"/>
            <consortium name="The Broad Institute Genome Sequencing Center for Infectious Disease"/>
            <person name="Wu L."/>
            <person name="Ma J."/>
        </authorList>
    </citation>
    <scope>NUCLEOTIDE SEQUENCE [LARGE SCALE GENOMIC DNA]</scope>
    <source>
        <strain evidence="2">KACC 12649</strain>
    </source>
</reference>
<gene>
    <name evidence="1" type="ORF">ACFPN5_03195</name>
</gene>
<evidence type="ECO:0000313" key="1">
    <source>
        <dbReference type="EMBL" id="MFC5458816.1"/>
    </source>
</evidence>
<dbReference type="RefSeq" id="WP_379780041.1">
    <property type="nucleotide sequence ID" value="NZ_JBHSMU010000004.1"/>
</dbReference>
<organism evidence="1 2">
    <name type="scientific">Massilia niabensis</name>
    <dbReference type="NCBI Taxonomy" id="544910"/>
    <lineage>
        <taxon>Bacteria</taxon>
        <taxon>Pseudomonadati</taxon>
        <taxon>Pseudomonadota</taxon>
        <taxon>Betaproteobacteria</taxon>
        <taxon>Burkholderiales</taxon>
        <taxon>Oxalobacteraceae</taxon>
        <taxon>Telluria group</taxon>
        <taxon>Massilia</taxon>
    </lineage>
</organism>
<comment type="caution">
    <text evidence="1">The sequence shown here is derived from an EMBL/GenBank/DDBJ whole genome shotgun (WGS) entry which is preliminary data.</text>
</comment>
<accession>A0ABW0L0I3</accession>